<keyword evidence="5" id="KW-0560">Oxidoreductase</keyword>
<protein>
    <submittedName>
        <fullName evidence="9">Alcohol dehydrogenase catalytic domain-containing protein</fullName>
    </submittedName>
</protein>
<sequence>MVLVKEIRFPDVGAVEVGEVNDHRRPGPGEALVAPSYVGICGSDLHVYAGRHPFVRPPVVTGHESVGDVVAVGDGVAGIARGDRVLINPLVHCGQCVACAAGSLNTCESARVLGFKLPGTARTRTVQHASRLHRVPHEVATDVACLAEPLATAVHAVGRPHGSSAMENVLVIGGGCIGLAVLLAARAHGAGSVTLVEPVAAKRALASRLGADRVVEPEHLDELSGFTTAFDCVAGADTLRAAVDGTRGGGHVVVVGVPSGTELTLPLPRMQRFEVDLVGSGMYLPTDIDRALSLIADGTIDPGPLISRRFPLADAPAAYPAAADPDTVKVLVQLFD</sequence>
<accession>A0ABP4G975</accession>
<dbReference type="PANTHER" id="PTHR43161">
    <property type="entry name" value="SORBITOL DEHYDROGENASE"/>
    <property type="match status" value="1"/>
</dbReference>
<gene>
    <name evidence="9" type="ORF">GCM10009675_45560</name>
</gene>
<evidence type="ECO:0000256" key="3">
    <source>
        <dbReference type="ARBA" id="ARBA00022723"/>
    </source>
</evidence>
<keyword evidence="3 6" id="KW-0479">Metal-binding</keyword>
<feature type="domain" description="Alcohol dehydrogenase-like C-terminal" evidence="7">
    <location>
        <begin position="177"/>
        <end position="296"/>
    </location>
</feature>
<dbReference type="InterPro" id="IPR036291">
    <property type="entry name" value="NAD(P)-bd_dom_sf"/>
</dbReference>
<reference evidence="10" key="1">
    <citation type="journal article" date="2019" name="Int. J. Syst. Evol. Microbiol.">
        <title>The Global Catalogue of Microorganisms (GCM) 10K type strain sequencing project: providing services to taxonomists for standard genome sequencing and annotation.</title>
        <authorList>
            <consortium name="The Broad Institute Genomics Platform"/>
            <consortium name="The Broad Institute Genome Sequencing Center for Infectious Disease"/>
            <person name="Wu L."/>
            <person name="Ma J."/>
        </authorList>
    </citation>
    <scope>NUCLEOTIDE SEQUENCE [LARGE SCALE GENOMIC DNA]</scope>
    <source>
        <strain evidence="10">JCM 13022</strain>
    </source>
</reference>
<organism evidence="9 10">
    <name type="scientific">Prauserella alba</name>
    <dbReference type="NCBI Taxonomy" id="176898"/>
    <lineage>
        <taxon>Bacteria</taxon>
        <taxon>Bacillati</taxon>
        <taxon>Actinomycetota</taxon>
        <taxon>Actinomycetes</taxon>
        <taxon>Pseudonocardiales</taxon>
        <taxon>Pseudonocardiaceae</taxon>
        <taxon>Prauserella</taxon>
    </lineage>
</organism>
<proteinExistence type="inferred from homology"/>
<comment type="cofactor">
    <cofactor evidence="1 6">
        <name>Zn(2+)</name>
        <dbReference type="ChEBI" id="CHEBI:29105"/>
    </cofactor>
</comment>
<dbReference type="InterPro" id="IPR002328">
    <property type="entry name" value="ADH_Zn_CS"/>
</dbReference>
<dbReference type="SUPFAM" id="SSF51735">
    <property type="entry name" value="NAD(P)-binding Rossmann-fold domains"/>
    <property type="match status" value="1"/>
</dbReference>
<evidence type="ECO:0000259" key="8">
    <source>
        <dbReference type="Pfam" id="PF08240"/>
    </source>
</evidence>
<dbReference type="Pfam" id="PF00107">
    <property type="entry name" value="ADH_zinc_N"/>
    <property type="match status" value="1"/>
</dbReference>
<keyword evidence="4 6" id="KW-0862">Zinc</keyword>
<dbReference type="EMBL" id="BAAALM010000016">
    <property type="protein sequence ID" value="GAA1217979.1"/>
    <property type="molecule type" value="Genomic_DNA"/>
</dbReference>
<dbReference type="PANTHER" id="PTHR43161:SF9">
    <property type="entry name" value="SORBITOL DEHYDROGENASE"/>
    <property type="match status" value="1"/>
</dbReference>
<evidence type="ECO:0000313" key="9">
    <source>
        <dbReference type="EMBL" id="GAA1217979.1"/>
    </source>
</evidence>
<comment type="caution">
    <text evidence="9">The sequence shown here is derived from an EMBL/GenBank/DDBJ whole genome shotgun (WGS) entry which is preliminary data.</text>
</comment>
<dbReference type="Gene3D" id="3.40.50.720">
    <property type="entry name" value="NAD(P)-binding Rossmann-like Domain"/>
    <property type="match status" value="1"/>
</dbReference>
<comment type="similarity">
    <text evidence="2 6">Belongs to the zinc-containing alcohol dehydrogenase family.</text>
</comment>
<evidence type="ECO:0000256" key="2">
    <source>
        <dbReference type="ARBA" id="ARBA00008072"/>
    </source>
</evidence>
<evidence type="ECO:0000256" key="6">
    <source>
        <dbReference type="RuleBase" id="RU361277"/>
    </source>
</evidence>
<dbReference type="Pfam" id="PF08240">
    <property type="entry name" value="ADH_N"/>
    <property type="match status" value="1"/>
</dbReference>
<dbReference type="Proteomes" id="UP001500467">
    <property type="component" value="Unassembled WGS sequence"/>
</dbReference>
<dbReference type="InterPro" id="IPR013149">
    <property type="entry name" value="ADH-like_C"/>
</dbReference>
<dbReference type="PROSITE" id="PS00059">
    <property type="entry name" value="ADH_ZINC"/>
    <property type="match status" value="1"/>
</dbReference>
<evidence type="ECO:0000256" key="4">
    <source>
        <dbReference type="ARBA" id="ARBA00022833"/>
    </source>
</evidence>
<dbReference type="InterPro" id="IPR011032">
    <property type="entry name" value="GroES-like_sf"/>
</dbReference>
<dbReference type="Gene3D" id="3.90.180.10">
    <property type="entry name" value="Medium-chain alcohol dehydrogenases, catalytic domain"/>
    <property type="match status" value="1"/>
</dbReference>
<dbReference type="RefSeq" id="WP_253855262.1">
    <property type="nucleotide sequence ID" value="NZ_BAAALM010000016.1"/>
</dbReference>
<evidence type="ECO:0000259" key="7">
    <source>
        <dbReference type="Pfam" id="PF00107"/>
    </source>
</evidence>
<dbReference type="SUPFAM" id="SSF50129">
    <property type="entry name" value="GroES-like"/>
    <property type="match status" value="1"/>
</dbReference>
<feature type="domain" description="Alcohol dehydrogenase-like N-terminal" evidence="8">
    <location>
        <begin position="27"/>
        <end position="136"/>
    </location>
</feature>
<evidence type="ECO:0000256" key="5">
    <source>
        <dbReference type="ARBA" id="ARBA00023002"/>
    </source>
</evidence>
<name>A0ABP4G975_9PSEU</name>
<evidence type="ECO:0000313" key="10">
    <source>
        <dbReference type="Proteomes" id="UP001500467"/>
    </source>
</evidence>
<dbReference type="InterPro" id="IPR013154">
    <property type="entry name" value="ADH-like_N"/>
</dbReference>
<keyword evidence="10" id="KW-1185">Reference proteome</keyword>
<evidence type="ECO:0000256" key="1">
    <source>
        <dbReference type="ARBA" id="ARBA00001947"/>
    </source>
</evidence>